<protein>
    <submittedName>
        <fullName evidence="2">DUF222 domain-containing protein</fullName>
    </submittedName>
</protein>
<evidence type="ECO:0000313" key="3">
    <source>
        <dbReference type="Proteomes" id="UP000800981"/>
    </source>
</evidence>
<accession>A0ABX0GYX3</accession>
<comment type="caution">
    <text evidence="2">The sequence shown here is derived from an EMBL/GenBank/DDBJ whole genome shotgun (WGS) entry which is preliminary data.</text>
</comment>
<dbReference type="EMBL" id="JAANNP010000012">
    <property type="protein sequence ID" value="NHC14910.1"/>
    <property type="molecule type" value="Genomic_DNA"/>
</dbReference>
<proteinExistence type="predicted"/>
<reference evidence="2 3" key="1">
    <citation type="submission" date="2020-03" db="EMBL/GenBank/DDBJ databases">
        <title>Two novel Motilibacter sp.</title>
        <authorList>
            <person name="Liu S."/>
        </authorList>
    </citation>
    <scope>NUCLEOTIDE SEQUENCE [LARGE SCALE GENOMIC DNA]</scope>
    <source>
        <strain evidence="2 3">E257</strain>
    </source>
</reference>
<evidence type="ECO:0000259" key="1">
    <source>
        <dbReference type="Pfam" id="PF02720"/>
    </source>
</evidence>
<dbReference type="Pfam" id="PF02720">
    <property type="entry name" value="DUF222"/>
    <property type="match status" value="1"/>
</dbReference>
<evidence type="ECO:0000313" key="2">
    <source>
        <dbReference type="EMBL" id="NHC14910.1"/>
    </source>
</evidence>
<gene>
    <name evidence="2" type="ORF">G9H71_14065</name>
</gene>
<dbReference type="RefSeq" id="WP_166282876.1">
    <property type="nucleotide sequence ID" value="NZ_JAANNP010000012.1"/>
</dbReference>
<keyword evidence="3" id="KW-1185">Reference proteome</keyword>
<dbReference type="InterPro" id="IPR003870">
    <property type="entry name" value="DUF222"/>
</dbReference>
<sequence>MAELVAAAPPGPALVDLLLLLAARELPADDRVEVVRGWERVGAWVSAQQARALAAAGAAIATECAPEPGSLAAEHWSGEQAAEAEIGAALRWSWPTVSARLRQAAELTGRCTPTLTELEAGRIELRQAAAVVELCAPLDDAATELVQQRVLARAGRQTVAQTRRALRRAVAAVDPAGAAERQAAARAARCAEKSDLPDGMAQVAVTTDAAGVATIWAALGAVASAMPAVDPEDGKPVPVAARRADGLVALCAAVLADPDVLPGLPRATLARPAVRVTVGLDTLLGLSERPGELEGYGPIPAPVARELAADGSWRRWVTEPQSGELLDVGSQAYRPSPRLAAFVSARDRTCRGPGSGYPASRADLDHVVPFDGSNTTRANLQPLRRRWHNAKTHGGWEPTRSPDGVVTWRSPLGRRYVVPPEDLDPE</sequence>
<name>A0ABX0GYX3_9ACTN</name>
<organism evidence="2 3">
    <name type="scientific">Motilibacter deserti</name>
    <dbReference type="NCBI Taxonomy" id="2714956"/>
    <lineage>
        <taxon>Bacteria</taxon>
        <taxon>Bacillati</taxon>
        <taxon>Actinomycetota</taxon>
        <taxon>Actinomycetes</taxon>
        <taxon>Motilibacterales</taxon>
        <taxon>Motilibacteraceae</taxon>
        <taxon>Motilibacter</taxon>
    </lineage>
</organism>
<feature type="domain" description="DUF222" evidence="1">
    <location>
        <begin position="47"/>
        <end position="347"/>
    </location>
</feature>
<dbReference type="Proteomes" id="UP000800981">
    <property type="component" value="Unassembled WGS sequence"/>
</dbReference>